<keyword evidence="3" id="KW-1185">Reference proteome</keyword>
<evidence type="ECO:0000313" key="3">
    <source>
        <dbReference type="Proteomes" id="UP000011661"/>
    </source>
</evidence>
<dbReference type="AlphaFoldDB" id="L9W8L1"/>
<dbReference type="STRING" id="1230460.C495_08035"/>
<dbReference type="Proteomes" id="UP000011661">
    <property type="component" value="Unassembled WGS sequence"/>
</dbReference>
<comment type="caution">
    <text evidence="2">The sequence shown here is derived from an EMBL/GenBank/DDBJ whole genome shotgun (WGS) entry which is preliminary data.</text>
</comment>
<proteinExistence type="predicted"/>
<name>L9W8L1_9EURY</name>
<protein>
    <submittedName>
        <fullName evidence="2">Pseudaminic acid biosynthesis-associated protein PseG</fullName>
    </submittedName>
</protein>
<dbReference type="Gene3D" id="3.40.50.11190">
    <property type="match status" value="1"/>
</dbReference>
<dbReference type="eggNOG" id="arCOG06581">
    <property type="taxonomic scope" value="Archaea"/>
</dbReference>
<feature type="domain" description="Glycosyl transferase family 1" evidence="1">
    <location>
        <begin position="173"/>
        <end position="273"/>
    </location>
</feature>
<sequence length="302" mass="33557">MTYLTKTPEPVADVCPSAVDIYSLNIRHPHEDTVAWIEETGTEIVVSDCYDVDTAAQEAIAGATECFVVLQYDDRHELCCDILVNGHLFGPEVEYRWRGSEPTWCVGLEYLLLREEFQELAKQPVNWRDPPETALMTMGGSDVTNTTPAAMCAFDGLDLEVDVIIGPGYDNRDQITNVAAEVSCRFNLVENPPDLSARMASSDLAVSGFGTTAYELLAAGTPFVGIPVVDNQKRTARAFKEQRLVKTVTNDDNLEEKVRILTEDSKCRRSLVERYDAIIDGDGGERIFEEIRSNVVGTHQKQ</sequence>
<accession>L9W8L1</accession>
<evidence type="ECO:0000259" key="1">
    <source>
        <dbReference type="Pfam" id="PF00534"/>
    </source>
</evidence>
<dbReference type="Gene3D" id="3.40.50.2000">
    <property type="entry name" value="Glycogen Phosphorylase B"/>
    <property type="match status" value="1"/>
</dbReference>
<dbReference type="Pfam" id="PF00534">
    <property type="entry name" value="Glycos_transf_1"/>
    <property type="match status" value="1"/>
</dbReference>
<dbReference type="EMBL" id="AOHX01000034">
    <property type="protein sequence ID" value="ELY45586.1"/>
    <property type="molecule type" value="Genomic_DNA"/>
</dbReference>
<dbReference type="PATRIC" id="fig|1230460.4.peg.1624"/>
<dbReference type="InterPro" id="IPR001296">
    <property type="entry name" value="Glyco_trans_1"/>
</dbReference>
<organism evidence="2 3">
    <name type="scientific">Natronorubrum sulfidifaciens JCM 14089</name>
    <dbReference type="NCBI Taxonomy" id="1230460"/>
    <lineage>
        <taxon>Archaea</taxon>
        <taxon>Methanobacteriati</taxon>
        <taxon>Methanobacteriota</taxon>
        <taxon>Stenosarchaea group</taxon>
        <taxon>Halobacteria</taxon>
        <taxon>Halobacteriales</taxon>
        <taxon>Natrialbaceae</taxon>
        <taxon>Natronorubrum</taxon>
    </lineage>
</organism>
<gene>
    <name evidence="2" type="ORF">C495_08035</name>
</gene>
<reference evidence="2 3" key="1">
    <citation type="journal article" date="2014" name="PLoS Genet.">
        <title>Phylogenetically driven sequencing of extremely halophilic archaea reveals strategies for static and dynamic osmo-response.</title>
        <authorList>
            <person name="Becker E.A."/>
            <person name="Seitzer P.M."/>
            <person name="Tritt A."/>
            <person name="Larsen D."/>
            <person name="Krusor M."/>
            <person name="Yao A.I."/>
            <person name="Wu D."/>
            <person name="Madern D."/>
            <person name="Eisen J.A."/>
            <person name="Darling A.E."/>
            <person name="Facciotti M.T."/>
        </authorList>
    </citation>
    <scope>NUCLEOTIDE SEQUENCE [LARGE SCALE GENOMIC DNA]</scope>
    <source>
        <strain evidence="2 3">JCM 14089</strain>
    </source>
</reference>
<dbReference type="SUPFAM" id="SSF53756">
    <property type="entry name" value="UDP-Glycosyltransferase/glycogen phosphorylase"/>
    <property type="match status" value="1"/>
</dbReference>
<dbReference type="GO" id="GO:0016757">
    <property type="term" value="F:glycosyltransferase activity"/>
    <property type="evidence" value="ECO:0007669"/>
    <property type="project" value="InterPro"/>
</dbReference>
<evidence type="ECO:0000313" key="2">
    <source>
        <dbReference type="EMBL" id="ELY45586.1"/>
    </source>
</evidence>